<evidence type="ECO:0000256" key="7">
    <source>
        <dbReference type="SAM" id="MobiDB-lite"/>
    </source>
</evidence>
<protein>
    <recommendedName>
        <fullName evidence="4">Hsp70-binding protein 1</fullName>
    </recommendedName>
    <alternativeName>
        <fullName evidence="5">Heat shock protein-binding protein 1</fullName>
    </alternativeName>
    <alternativeName>
        <fullName evidence="6">Hsp70-interacting protein 1</fullName>
    </alternativeName>
</protein>
<dbReference type="FunFam" id="1.25.10.10:FF:000178">
    <property type="entry name" value="hsp70-binding protein 1 isoform X1"/>
    <property type="match status" value="1"/>
</dbReference>
<dbReference type="GO" id="GO:0005783">
    <property type="term" value="C:endoplasmic reticulum"/>
    <property type="evidence" value="ECO:0007669"/>
    <property type="project" value="TreeGrafter"/>
</dbReference>
<name>A0A6P8YBP8_THRPL</name>
<dbReference type="InterPro" id="IPR011989">
    <property type="entry name" value="ARM-like"/>
</dbReference>
<dbReference type="Gene3D" id="1.25.10.10">
    <property type="entry name" value="Leucine-rich Repeat Variant"/>
    <property type="match status" value="1"/>
</dbReference>
<dbReference type="AlphaFoldDB" id="A0A6P8YBP8"/>
<accession>A0A6P8YBP8</accession>
<evidence type="ECO:0000256" key="6">
    <source>
        <dbReference type="ARBA" id="ARBA00081319"/>
    </source>
</evidence>
<proteinExistence type="predicted"/>
<evidence type="ECO:0000256" key="1">
    <source>
        <dbReference type="ARBA" id="ARBA00022553"/>
    </source>
</evidence>
<dbReference type="GO" id="GO:0000774">
    <property type="term" value="F:adenyl-nucleotide exchange factor activity"/>
    <property type="evidence" value="ECO:0007669"/>
    <property type="project" value="TreeGrafter"/>
</dbReference>
<comment type="subunit">
    <text evidence="3">Interacts with the ATP-binding domain of HSPA1A. Detected in a ternary complex containing STUB1, HSPA1A and HSPBP1. Interacts with PGLYRP1; this interaction blocks the cytotoxic activity of the PGLYRP1-HSPA1A complex.</text>
</comment>
<keyword evidence="2" id="KW-0677">Repeat</keyword>
<dbReference type="Proteomes" id="UP000515158">
    <property type="component" value="Unplaced"/>
</dbReference>
<dbReference type="Pfam" id="PF08609">
    <property type="entry name" value="Fes1"/>
    <property type="match status" value="1"/>
</dbReference>
<dbReference type="PANTHER" id="PTHR19316:SF18">
    <property type="entry name" value="HSP70-BINDING PROTEIN 1"/>
    <property type="match status" value="1"/>
</dbReference>
<dbReference type="InterPro" id="IPR013918">
    <property type="entry name" value="Nucleotide_exch_fac_Fes1"/>
</dbReference>
<dbReference type="GeneID" id="117641184"/>
<sequence>MADNPPPSKEESMQMIKGPVDNDIEEPEQIVLPNQPRPARDMKGLLRFAMEATAMEDAPSVSHFQPMDDERRKFLEDTLKSMTVDLIEVISKSLTTLSAVKDLKPDDEADEYEEALETISDIVDNIDLANDFHKMGGFDVLMTCLKSAHTSLQWRTAELVAELNQNNPYCQSHSLSSGLLRILLEMVDNGVSETVRVKALYAVSCIVRDNKEGLKKFLSEDGFSVLLRAMQSNVDKLKVKSAFLLGALCSEHPAIRDDLQKMGWVHQLVGLISEERTPSHEHLLSALLALVQDHEECIKDCRDPALQLQSLLTSYVESVKGKEECQEELDYSRQILAAVFSDNNAGGER</sequence>
<gene>
    <name evidence="10" type="primary">LOC117641184</name>
</gene>
<dbReference type="OrthoDB" id="10250458at2759"/>
<evidence type="ECO:0000313" key="10">
    <source>
        <dbReference type="RefSeq" id="XP_034234220.1"/>
    </source>
</evidence>
<dbReference type="SUPFAM" id="SSF48371">
    <property type="entry name" value="ARM repeat"/>
    <property type="match status" value="1"/>
</dbReference>
<dbReference type="InParanoid" id="A0A6P8YBP8"/>
<dbReference type="InterPro" id="IPR016024">
    <property type="entry name" value="ARM-type_fold"/>
</dbReference>
<evidence type="ECO:0000256" key="5">
    <source>
        <dbReference type="ARBA" id="ARBA00075420"/>
    </source>
</evidence>
<organism evidence="10">
    <name type="scientific">Thrips palmi</name>
    <name type="common">Melon thrips</name>
    <dbReference type="NCBI Taxonomy" id="161013"/>
    <lineage>
        <taxon>Eukaryota</taxon>
        <taxon>Metazoa</taxon>
        <taxon>Ecdysozoa</taxon>
        <taxon>Arthropoda</taxon>
        <taxon>Hexapoda</taxon>
        <taxon>Insecta</taxon>
        <taxon>Pterygota</taxon>
        <taxon>Neoptera</taxon>
        <taxon>Paraneoptera</taxon>
        <taxon>Thysanoptera</taxon>
        <taxon>Terebrantia</taxon>
        <taxon>Thripoidea</taxon>
        <taxon>Thripidae</taxon>
        <taxon>Thrips</taxon>
    </lineage>
</organism>
<dbReference type="RefSeq" id="XP_034234220.1">
    <property type="nucleotide sequence ID" value="XM_034378329.1"/>
</dbReference>
<dbReference type="InterPro" id="IPR050693">
    <property type="entry name" value="Hsp70_NEF-Inhibitors"/>
</dbReference>
<feature type="region of interest" description="Disordered" evidence="7">
    <location>
        <begin position="1"/>
        <end position="23"/>
    </location>
</feature>
<dbReference type="KEGG" id="tpal:117641184"/>
<evidence type="ECO:0000256" key="4">
    <source>
        <dbReference type="ARBA" id="ARBA00069271"/>
    </source>
</evidence>
<reference evidence="10" key="1">
    <citation type="submission" date="2025-08" db="UniProtKB">
        <authorList>
            <consortium name="RefSeq"/>
        </authorList>
    </citation>
    <scope>IDENTIFICATION</scope>
    <source>
        <tissue evidence="10">Total insect</tissue>
    </source>
</reference>
<feature type="domain" description="Nucleotide exchange factor Fes1" evidence="8">
    <location>
        <begin position="42"/>
        <end position="131"/>
    </location>
</feature>
<evidence type="ECO:0000256" key="3">
    <source>
        <dbReference type="ARBA" id="ARBA00064806"/>
    </source>
</evidence>
<evidence type="ECO:0000313" key="9">
    <source>
        <dbReference type="Proteomes" id="UP000515158"/>
    </source>
</evidence>
<keyword evidence="1" id="KW-0597">Phosphoprotein</keyword>
<keyword evidence="9" id="KW-1185">Reference proteome</keyword>
<dbReference type="PANTHER" id="PTHR19316">
    <property type="entry name" value="PROTEIN FOLDING REGULATOR"/>
    <property type="match status" value="1"/>
</dbReference>
<evidence type="ECO:0000259" key="8">
    <source>
        <dbReference type="Pfam" id="PF08609"/>
    </source>
</evidence>
<evidence type="ECO:0000256" key="2">
    <source>
        <dbReference type="ARBA" id="ARBA00022737"/>
    </source>
</evidence>
<dbReference type="FunCoup" id="A0A6P8YBP8">
    <property type="interactions" value="1340"/>
</dbReference>